<dbReference type="AlphaFoldDB" id="A0A4Q1JT59"/>
<evidence type="ECO:0000313" key="3">
    <source>
        <dbReference type="Proteomes" id="UP000289784"/>
    </source>
</evidence>
<protein>
    <submittedName>
        <fullName evidence="2">Uncharacterized protein</fullName>
    </submittedName>
</protein>
<name>A0A4Q1JT59_9GAMM</name>
<feature type="region of interest" description="Disordered" evidence="1">
    <location>
        <begin position="1"/>
        <end position="29"/>
    </location>
</feature>
<dbReference type="EMBL" id="SAWZ01000007">
    <property type="protein sequence ID" value="RXR03554.1"/>
    <property type="molecule type" value="Genomic_DNA"/>
</dbReference>
<reference evidence="2 3" key="1">
    <citation type="submission" date="2019-01" db="EMBL/GenBank/DDBJ databases">
        <title>Pseudoxanthomonas composti sp. nov., isolated from compost.</title>
        <authorList>
            <person name="Yang G."/>
        </authorList>
    </citation>
    <scope>NUCLEOTIDE SEQUENCE [LARGE SCALE GENOMIC DNA]</scope>
    <source>
        <strain evidence="2 3">GSS15</strain>
    </source>
</reference>
<sequence>MIPAFQSENVVPVSHADLPDTHRNATRSSTLQLLDAGTTSRLSSPAPQPGTRWPWWLGFVLCAGLSWWIERRRAPHPPGRDAPSA</sequence>
<gene>
    <name evidence="2" type="ORF">EPA99_14115</name>
</gene>
<organism evidence="2 3">
    <name type="scientific">Pseudoxanthomonas composti</name>
    <dbReference type="NCBI Taxonomy" id="2137479"/>
    <lineage>
        <taxon>Bacteria</taxon>
        <taxon>Pseudomonadati</taxon>
        <taxon>Pseudomonadota</taxon>
        <taxon>Gammaproteobacteria</taxon>
        <taxon>Lysobacterales</taxon>
        <taxon>Lysobacteraceae</taxon>
        <taxon>Pseudoxanthomonas</taxon>
    </lineage>
</organism>
<keyword evidence="3" id="KW-1185">Reference proteome</keyword>
<proteinExistence type="predicted"/>
<accession>A0A4Q1JT59</accession>
<dbReference type="Proteomes" id="UP000289784">
    <property type="component" value="Unassembled WGS sequence"/>
</dbReference>
<evidence type="ECO:0000256" key="1">
    <source>
        <dbReference type="SAM" id="MobiDB-lite"/>
    </source>
</evidence>
<comment type="caution">
    <text evidence="2">The sequence shown here is derived from an EMBL/GenBank/DDBJ whole genome shotgun (WGS) entry which is preliminary data.</text>
</comment>
<evidence type="ECO:0000313" key="2">
    <source>
        <dbReference type="EMBL" id="RXR03554.1"/>
    </source>
</evidence>